<dbReference type="CDD" id="cd13987">
    <property type="entry name" value="STKc_SBK1"/>
    <property type="match status" value="1"/>
</dbReference>
<dbReference type="FunFam" id="1.10.510.10:FF:001264">
    <property type="entry name" value="Putative serine/threonine-protein kinase C01C4.3"/>
    <property type="match status" value="1"/>
</dbReference>
<feature type="domain" description="Protein kinase" evidence="3">
    <location>
        <begin position="269"/>
        <end position="540"/>
    </location>
</feature>
<dbReference type="GO" id="GO:0005524">
    <property type="term" value="F:ATP binding"/>
    <property type="evidence" value="ECO:0007669"/>
    <property type="project" value="UniProtKB-UniRule"/>
</dbReference>
<keyword evidence="1" id="KW-0067">ATP-binding</keyword>
<dbReference type="GO" id="GO:0004672">
    <property type="term" value="F:protein kinase activity"/>
    <property type="evidence" value="ECO:0007669"/>
    <property type="project" value="InterPro"/>
</dbReference>
<accession>A0AAE8ZPI0</accession>
<proteinExistence type="predicted"/>
<feature type="compositionally biased region" description="Polar residues" evidence="2">
    <location>
        <begin position="560"/>
        <end position="572"/>
    </location>
</feature>
<feature type="binding site" evidence="1">
    <location>
        <position position="298"/>
    </location>
    <ligand>
        <name>ATP</name>
        <dbReference type="ChEBI" id="CHEBI:30616"/>
    </ligand>
</feature>
<dbReference type="InterPro" id="IPR000719">
    <property type="entry name" value="Prot_kinase_dom"/>
</dbReference>
<dbReference type="EMBL" id="CP090896">
    <property type="protein sequence ID" value="ULT81883.1"/>
    <property type="molecule type" value="Genomic_DNA"/>
</dbReference>
<dbReference type="AlphaFoldDB" id="A0AAE8ZPI0"/>
<name>A0AAE8ZPI0_CAEBR</name>
<organism evidence="4 5">
    <name type="scientific">Caenorhabditis briggsae</name>
    <dbReference type="NCBI Taxonomy" id="6238"/>
    <lineage>
        <taxon>Eukaryota</taxon>
        <taxon>Metazoa</taxon>
        <taxon>Ecdysozoa</taxon>
        <taxon>Nematoda</taxon>
        <taxon>Chromadorea</taxon>
        <taxon>Rhabditida</taxon>
        <taxon>Rhabditina</taxon>
        <taxon>Rhabditomorpha</taxon>
        <taxon>Rhabditoidea</taxon>
        <taxon>Rhabditidae</taxon>
        <taxon>Peloderinae</taxon>
        <taxon>Caenorhabditis</taxon>
    </lineage>
</organism>
<feature type="region of interest" description="Disordered" evidence="2">
    <location>
        <begin position="560"/>
        <end position="593"/>
    </location>
</feature>
<feature type="compositionally biased region" description="Basic residues" evidence="2">
    <location>
        <begin position="70"/>
        <end position="80"/>
    </location>
</feature>
<sequence>MRRAAGSHIRTDRQKLALLQRTTLSSRQIAPSLRSNHVRKLLASHEQATKLVDALHTPSKVDRVIDRPPVTRRHTSRRRSLPKEESPRSGLKPHDTLGADDRRQSACSLAERRIEEHRKYSSYGIESPIPIELPCSSSQPEPERSPSICYSKKPVRSLSAGWRESFRRKLNVFRRASPSTLSTRSTQQFLVPSPEMSCKSNPETVKMKKSISFSETTRNAFRRSFRQKNVPACSSEDDRISTIRRNSLFVKRGSVTMEPIKKVDLEAVYTVNKQLGTGRFGYIKLAEHKQSKHRIAIKFFPRPQTKQTDFVREYNYSFFLSPHQNIIDTYEGMFQSSDDTAYFFVQEFCPRASLREAVEATNQAGIGEANTKKVFAAVLSAIEFMHDENLVHRNLKAENILIFDANDYSKVKVTDFGLTRKVDTTVKYLEYVNNYHAAELCDTVVNEKLVVNKSTDIWALGIIFFYCMKGKFPWQKASIMCKPYWEWEQWLKRKNPALPKKFNPFSEKALKLFKKSLTPRFKDRWSAKDMRKCLVKEKLLKSVKKPDEDYYVMIDTSTKSRPSAASTSNGENQEGAAGGAPATGERKQKSTLQQWISTTLTAMAEISEQVVSARDD</sequence>
<protein>
    <recommendedName>
        <fullName evidence="3">Protein kinase domain-containing protein</fullName>
    </recommendedName>
</protein>
<dbReference type="InterPro" id="IPR017441">
    <property type="entry name" value="Protein_kinase_ATP_BS"/>
</dbReference>
<feature type="compositionally biased region" description="Basic and acidic residues" evidence="2">
    <location>
        <begin position="81"/>
        <end position="105"/>
    </location>
</feature>
<evidence type="ECO:0000313" key="4">
    <source>
        <dbReference type="EMBL" id="ULT81883.1"/>
    </source>
</evidence>
<keyword evidence="1" id="KW-0547">Nucleotide-binding</keyword>
<dbReference type="SUPFAM" id="SSF56112">
    <property type="entry name" value="Protein kinase-like (PK-like)"/>
    <property type="match status" value="1"/>
</dbReference>
<reference evidence="4 5" key="1">
    <citation type="submission" date="2022-05" db="EMBL/GenBank/DDBJ databases">
        <title>Chromosome-level reference genomes for two strains of Caenorhabditis briggsae: an improved platform for comparative genomics.</title>
        <authorList>
            <person name="Stevens L."/>
            <person name="Andersen E.C."/>
        </authorList>
    </citation>
    <scope>NUCLEOTIDE SEQUENCE [LARGE SCALE GENOMIC DNA]</scope>
    <source>
        <strain evidence="4">QX1410_ONT</strain>
        <tissue evidence="4">Whole-organism</tissue>
    </source>
</reference>
<dbReference type="Proteomes" id="UP000827892">
    <property type="component" value="Chromosome X"/>
</dbReference>
<evidence type="ECO:0000256" key="1">
    <source>
        <dbReference type="PROSITE-ProRule" id="PRU10141"/>
    </source>
</evidence>
<gene>
    <name evidence="4" type="ORF">L3Y34_011684</name>
</gene>
<dbReference type="PROSITE" id="PS00107">
    <property type="entry name" value="PROTEIN_KINASE_ATP"/>
    <property type="match status" value="1"/>
</dbReference>
<dbReference type="PROSITE" id="PS50011">
    <property type="entry name" value="PROTEIN_KINASE_DOM"/>
    <property type="match status" value="1"/>
</dbReference>
<feature type="region of interest" description="Disordered" evidence="2">
    <location>
        <begin position="59"/>
        <end position="105"/>
    </location>
</feature>
<evidence type="ECO:0000313" key="5">
    <source>
        <dbReference type="Proteomes" id="UP000827892"/>
    </source>
</evidence>
<evidence type="ECO:0000259" key="3">
    <source>
        <dbReference type="PROSITE" id="PS50011"/>
    </source>
</evidence>
<dbReference type="Pfam" id="PF00069">
    <property type="entry name" value="Pkinase"/>
    <property type="match status" value="1"/>
</dbReference>
<dbReference type="PANTHER" id="PTHR24359:SF1">
    <property type="entry name" value="INHIBITOR OF NUCLEAR FACTOR KAPPA-B KINASE EPSILON SUBUNIT HOMOLOG 1-RELATED"/>
    <property type="match status" value="1"/>
</dbReference>
<dbReference type="InterPro" id="IPR011009">
    <property type="entry name" value="Kinase-like_dom_sf"/>
</dbReference>
<evidence type="ECO:0000256" key="2">
    <source>
        <dbReference type="SAM" id="MobiDB-lite"/>
    </source>
</evidence>
<dbReference type="PANTHER" id="PTHR24359">
    <property type="entry name" value="SERINE/THREONINE-PROTEIN KINASE SBK1"/>
    <property type="match status" value="1"/>
</dbReference>
<dbReference type="Gene3D" id="1.10.510.10">
    <property type="entry name" value="Transferase(Phosphotransferase) domain 1"/>
    <property type="match status" value="1"/>
</dbReference>